<feature type="domain" description="Amidase" evidence="6">
    <location>
        <begin position="92"/>
        <end position="550"/>
    </location>
</feature>
<dbReference type="InterPro" id="IPR036928">
    <property type="entry name" value="AS_sf"/>
</dbReference>
<dbReference type="SUPFAM" id="SSF75304">
    <property type="entry name" value="Amidase signature (AS) enzymes"/>
    <property type="match status" value="1"/>
</dbReference>
<dbReference type="Gene3D" id="3.90.1300.10">
    <property type="entry name" value="Amidase signature (AS) domain"/>
    <property type="match status" value="1"/>
</dbReference>
<evidence type="ECO:0000256" key="4">
    <source>
        <dbReference type="ARBA" id="ARBA00022801"/>
    </source>
</evidence>
<comment type="catalytic activity">
    <reaction evidence="1">
        <text>a monocarboxylic acid amide + H2O = a monocarboxylate + NH4(+)</text>
        <dbReference type="Rhea" id="RHEA:12020"/>
        <dbReference type="ChEBI" id="CHEBI:15377"/>
        <dbReference type="ChEBI" id="CHEBI:28938"/>
        <dbReference type="ChEBI" id="CHEBI:35757"/>
        <dbReference type="ChEBI" id="CHEBI:83628"/>
        <dbReference type="EC" id="3.5.1.4"/>
    </reaction>
</comment>
<dbReference type="Proteomes" id="UP001203852">
    <property type="component" value="Unassembled WGS sequence"/>
</dbReference>
<dbReference type="PANTHER" id="PTHR46072">
    <property type="entry name" value="AMIDASE-RELATED-RELATED"/>
    <property type="match status" value="1"/>
</dbReference>
<dbReference type="PROSITE" id="PS00571">
    <property type="entry name" value="AMIDASES"/>
    <property type="match status" value="1"/>
</dbReference>
<accession>A0AAN6IHF1</accession>
<feature type="active site" description="Charge relay system" evidence="5">
    <location>
        <position position="230"/>
    </location>
</feature>
<evidence type="ECO:0000256" key="2">
    <source>
        <dbReference type="ARBA" id="ARBA00009199"/>
    </source>
</evidence>
<sequence length="562" mass="62601">MAASTSIDLKRSSIESKPVASWQEIAQKAQLSRDSTIPHEWLLKDPVSDDVRNVTKVPYTCGIMTETELALTEKDATSLLEMLKTGRATSFDVTLAFCKRAAIAHQLVNCMTEMWFDEALDRARELDKIFAESGPVGALHGLPFSIKNTFAVKGRRSDGAYVAWYDNIAEEDGQLVKIIRDQGAVLYCKTTNPQTAMHLETTSNHTRLTTEQVYGRTLNPFNRDLTPGGSSGGEAALLAMRGSPIGLGGDGGGSIRSPAANNGLFGMKATSDRIPFVRGTSTMRGCKSFPIVAGPLCHSARDTELFMQTVLDTSPWLEAYNLVPLPWRQVTMPEKITIGLYVDDGSVMPHPPIKHALQALKAKLEADPRFEVVEWTPYKHDLGYDLIRQLYWEDGGIETMAIMEGSGEPILDLSKWVMKDSHVRPRTLKESWELNYQREEFQKQYLAHWLSTPVVPDFLVCPVGPSVAPKHETARYWGYTAIFNILDYPAASFPTGLTASASTHILDTDYVPRDNEFDEYNWKQYEPSAYEGAPVSLQVVGRKWDCERVLKMAGMLNEVCMS</sequence>
<proteinExistence type="inferred from homology"/>
<evidence type="ECO:0000313" key="8">
    <source>
        <dbReference type="Proteomes" id="UP001203852"/>
    </source>
</evidence>
<comment type="similarity">
    <text evidence="2">Belongs to the amidase family.</text>
</comment>
<dbReference type="PIRSF" id="PIRSF001221">
    <property type="entry name" value="Amidase_fungi"/>
    <property type="match status" value="1"/>
</dbReference>
<dbReference type="EMBL" id="MU404351">
    <property type="protein sequence ID" value="KAI1617185.1"/>
    <property type="molecule type" value="Genomic_DNA"/>
</dbReference>
<reference evidence="7" key="1">
    <citation type="journal article" date="2022" name="bioRxiv">
        <title>Deciphering the potential niche of two novel black yeast fungi from a biological soil crust based on their genomes, phenotypes, and melanin regulation.</title>
        <authorList>
            <consortium name="DOE Joint Genome Institute"/>
            <person name="Carr E.C."/>
            <person name="Barton Q."/>
            <person name="Grambo S."/>
            <person name="Sullivan M."/>
            <person name="Renfro C.M."/>
            <person name="Kuo A."/>
            <person name="Pangilinan J."/>
            <person name="Lipzen A."/>
            <person name="Keymanesh K."/>
            <person name="Savage E."/>
            <person name="Barry K."/>
            <person name="Grigoriev I.V."/>
            <person name="Riekhof W.R."/>
            <person name="Harris S.S."/>
        </authorList>
    </citation>
    <scope>NUCLEOTIDE SEQUENCE</scope>
    <source>
        <strain evidence="7">JF 03-4F</strain>
    </source>
</reference>
<evidence type="ECO:0000256" key="1">
    <source>
        <dbReference type="ARBA" id="ARBA00001311"/>
    </source>
</evidence>
<evidence type="ECO:0000313" key="7">
    <source>
        <dbReference type="EMBL" id="KAI1617185.1"/>
    </source>
</evidence>
<dbReference type="EC" id="3.5.1.4" evidence="3"/>
<gene>
    <name evidence="7" type="ORF">EDD36DRAFT_484937</name>
</gene>
<dbReference type="InterPro" id="IPR020556">
    <property type="entry name" value="Amidase_CS"/>
</dbReference>
<feature type="active site" description="Acyl-ester intermediate" evidence="5">
    <location>
        <position position="254"/>
    </location>
</feature>
<dbReference type="GO" id="GO:0004040">
    <property type="term" value="F:amidase activity"/>
    <property type="evidence" value="ECO:0007669"/>
    <property type="project" value="UniProtKB-EC"/>
</dbReference>
<evidence type="ECO:0000259" key="6">
    <source>
        <dbReference type="Pfam" id="PF01425"/>
    </source>
</evidence>
<dbReference type="AlphaFoldDB" id="A0AAN6IHF1"/>
<dbReference type="Pfam" id="PF01425">
    <property type="entry name" value="Amidase"/>
    <property type="match status" value="1"/>
</dbReference>
<keyword evidence="4" id="KW-0378">Hydrolase</keyword>
<organism evidence="7 8">
    <name type="scientific">Exophiala viscosa</name>
    <dbReference type="NCBI Taxonomy" id="2486360"/>
    <lineage>
        <taxon>Eukaryota</taxon>
        <taxon>Fungi</taxon>
        <taxon>Dikarya</taxon>
        <taxon>Ascomycota</taxon>
        <taxon>Pezizomycotina</taxon>
        <taxon>Eurotiomycetes</taxon>
        <taxon>Chaetothyriomycetidae</taxon>
        <taxon>Chaetothyriales</taxon>
        <taxon>Herpotrichiellaceae</taxon>
        <taxon>Exophiala</taxon>
    </lineage>
</organism>
<dbReference type="PANTHER" id="PTHR46072:SF4">
    <property type="entry name" value="AMIDASE C550.07-RELATED"/>
    <property type="match status" value="1"/>
</dbReference>
<keyword evidence="8" id="KW-1185">Reference proteome</keyword>
<evidence type="ECO:0000256" key="5">
    <source>
        <dbReference type="PIRSR" id="PIRSR001221-1"/>
    </source>
</evidence>
<protein>
    <recommendedName>
        <fullName evidence="3">amidase</fullName>
        <ecNumber evidence="3">3.5.1.4</ecNumber>
    </recommendedName>
</protein>
<dbReference type="InterPro" id="IPR023631">
    <property type="entry name" value="Amidase_dom"/>
</dbReference>
<feature type="active site" description="Charge relay system" evidence="5">
    <location>
        <position position="147"/>
    </location>
</feature>
<comment type="caution">
    <text evidence="7">The sequence shown here is derived from an EMBL/GenBank/DDBJ whole genome shotgun (WGS) entry which is preliminary data.</text>
</comment>
<evidence type="ECO:0000256" key="3">
    <source>
        <dbReference type="ARBA" id="ARBA00012922"/>
    </source>
</evidence>
<name>A0AAN6IHF1_9EURO</name>